<evidence type="ECO:0000256" key="1">
    <source>
        <dbReference type="ARBA" id="ARBA00022448"/>
    </source>
</evidence>
<dbReference type="Pfam" id="PF00005">
    <property type="entry name" value="ABC_tran"/>
    <property type="match status" value="1"/>
</dbReference>
<keyword evidence="3 6" id="KW-0067">ATP-binding</keyword>
<dbReference type="GO" id="GO:0005524">
    <property type="term" value="F:ATP binding"/>
    <property type="evidence" value="ECO:0007669"/>
    <property type="project" value="UniProtKB-KW"/>
</dbReference>
<evidence type="ECO:0000259" key="5">
    <source>
        <dbReference type="PROSITE" id="PS50893"/>
    </source>
</evidence>
<protein>
    <submittedName>
        <fullName evidence="6">ABC transporter ATP-binding protein</fullName>
    </submittedName>
</protein>
<dbReference type="AlphaFoldDB" id="A0A4R4DWK8"/>
<dbReference type="PANTHER" id="PTHR24220">
    <property type="entry name" value="IMPORT ATP-BINDING PROTEIN"/>
    <property type="match status" value="1"/>
</dbReference>
<comment type="similarity">
    <text evidence="4">Belongs to the ABC transporter superfamily. Macrolide exporter (TC 3.A.1.122) family.</text>
</comment>
<dbReference type="FunFam" id="3.40.50.300:FF:000032">
    <property type="entry name" value="Export ABC transporter ATP-binding protein"/>
    <property type="match status" value="1"/>
</dbReference>
<evidence type="ECO:0000256" key="3">
    <source>
        <dbReference type="ARBA" id="ARBA00022840"/>
    </source>
</evidence>
<name>A0A4R4DWK8_9BACT</name>
<evidence type="ECO:0000313" key="6">
    <source>
        <dbReference type="EMBL" id="TCZ68634.1"/>
    </source>
</evidence>
<keyword evidence="2" id="KW-0547">Nucleotide-binding</keyword>
<feature type="domain" description="ABC transporter" evidence="5">
    <location>
        <begin position="4"/>
        <end position="218"/>
    </location>
</feature>
<dbReference type="GO" id="GO:0005886">
    <property type="term" value="C:plasma membrane"/>
    <property type="evidence" value="ECO:0007669"/>
    <property type="project" value="TreeGrafter"/>
</dbReference>
<evidence type="ECO:0000256" key="2">
    <source>
        <dbReference type="ARBA" id="ARBA00022741"/>
    </source>
</evidence>
<evidence type="ECO:0000313" key="7">
    <source>
        <dbReference type="Proteomes" id="UP000295164"/>
    </source>
</evidence>
<comment type="caution">
    <text evidence="6">The sequence shown here is derived from an EMBL/GenBank/DDBJ whole genome shotgun (WGS) entry which is preliminary data.</text>
</comment>
<dbReference type="CDD" id="cd03255">
    <property type="entry name" value="ABC_MJ0796_LolCDE_FtsE"/>
    <property type="match status" value="1"/>
</dbReference>
<organism evidence="6 7">
    <name type="scientific">Flaviaesturariibacter aridisoli</name>
    <dbReference type="NCBI Taxonomy" id="2545761"/>
    <lineage>
        <taxon>Bacteria</taxon>
        <taxon>Pseudomonadati</taxon>
        <taxon>Bacteroidota</taxon>
        <taxon>Chitinophagia</taxon>
        <taxon>Chitinophagales</taxon>
        <taxon>Chitinophagaceae</taxon>
        <taxon>Flaviaestuariibacter</taxon>
    </lineage>
</organism>
<dbReference type="PROSITE" id="PS00211">
    <property type="entry name" value="ABC_TRANSPORTER_1"/>
    <property type="match status" value="1"/>
</dbReference>
<keyword evidence="7" id="KW-1185">Reference proteome</keyword>
<dbReference type="InterPro" id="IPR017871">
    <property type="entry name" value="ABC_transporter-like_CS"/>
</dbReference>
<dbReference type="InterPro" id="IPR017911">
    <property type="entry name" value="MacB-like_ATP-bd"/>
</dbReference>
<dbReference type="Proteomes" id="UP000295164">
    <property type="component" value="Unassembled WGS sequence"/>
</dbReference>
<dbReference type="Gene3D" id="3.40.50.300">
    <property type="entry name" value="P-loop containing nucleotide triphosphate hydrolases"/>
    <property type="match status" value="1"/>
</dbReference>
<dbReference type="SMART" id="SM00382">
    <property type="entry name" value="AAA"/>
    <property type="match status" value="1"/>
</dbReference>
<dbReference type="GO" id="GO:0022857">
    <property type="term" value="F:transmembrane transporter activity"/>
    <property type="evidence" value="ECO:0007669"/>
    <property type="project" value="TreeGrafter"/>
</dbReference>
<dbReference type="RefSeq" id="WP_131852714.1">
    <property type="nucleotide sequence ID" value="NZ_SKFH01000025.1"/>
</dbReference>
<gene>
    <name evidence="6" type="ORF">E0486_13530</name>
</gene>
<dbReference type="OrthoDB" id="9802264at2"/>
<keyword evidence="1" id="KW-0813">Transport</keyword>
<dbReference type="InterPro" id="IPR003439">
    <property type="entry name" value="ABC_transporter-like_ATP-bd"/>
</dbReference>
<dbReference type="PROSITE" id="PS50893">
    <property type="entry name" value="ABC_TRANSPORTER_2"/>
    <property type="match status" value="1"/>
</dbReference>
<dbReference type="EMBL" id="SKFH01000025">
    <property type="protein sequence ID" value="TCZ68634.1"/>
    <property type="molecule type" value="Genomic_DNA"/>
</dbReference>
<dbReference type="PANTHER" id="PTHR24220:SF86">
    <property type="entry name" value="ABC TRANSPORTER ABCH.1"/>
    <property type="match status" value="1"/>
</dbReference>
<reference evidence="6 7" key="1">
    <citation type="submission" date="2019-03" db="EMBL/GenBank/DDBJ databases">
        <authorList>
            <person name="Kim M.K.M."/>
        </authorList>
    </citation>
    <scope>NUCLEOTIDE SEQUENCE [LARGE SCALE GENOMIC DNA]</scope>
    <source>
        <strain evidence="6 7">17J68-15</strain>
    </source>
</reference>
<dbReference type="GO" id="GO:0016887">
    <property type="term" value="F:ATP hydrolysis activity"/>
    <property type="evidence" value="ECO:0007669"/>
    <property type="project" value="InterPro"/>
</dbReference>
<evidence type="ECO:0000256" key="4">
    <source>
        <dbReference type="ARBA" id="ARBA00038388"/>
    </source>
</evidence>
<dbReference type="GO" id="GO:0098796">
    <property type="term" value="C:membrane protein complex"/>
    <property type="evidence" value="ECO:0007669"/>
    <property type="project" value="UniProtKB-ARBA"/>
</dbReference>
<dbReference type="InterPro" id="IPR027417">
    <property type="entry name" value="P-loop_NTPase"/>
</dbReference>
<dbReference type="SUPFAM" id="SSF52540">
    <property type="entry name" value="P-loop containing nucleoside triphosphate hydrolases"/>
    <property type="match status" value="1"/>
</dbReference>
<sequence>MALLTATGIHKRFGQLEVLKGVDLSLDKGEIVSIVGPSGSGKSTLLHILGTLDRADSGQLTLGGSTLTKLAGRKLAEVRNRRIGFVFQFHHLLPEFTALENVSIPAWIAGRSRSSVRPEAERLLQLLGLGHRLDHKPGTLSGGEAQRVAVARALINRPDIVFADEPTGNLDSANAKELHDLFFRLRAELGQTFLIVTHNEELAQLSDRVVSMKDGKVIS</sequence>
<dbReference type="InterPro" id="IPR015854">
    <property type="entry name" value="ABC_transpr_LolD-like"/>
</dbReference>
<dbReference type="InterPro" id="IPR003593">
    <property type="entry name" value="AAA+_ATPase"/>
</dbReference>
<accession>A0A4R4DWK8</accession>
<proteinExistence type="inferred from homology"/>